<accession>A0A848N1L3</accession>
<reference evidence="2 3" key="1">
    <citation type="submission" date="2020-04" db="EMBL/GenBank/DDBJ databases">
        <authorList>
            <person name="Abaymova A."/>
            <person name="Teymurazov M."/>
            <person name="Tazyna O."/>
            <person name="Chatushin Y."/>
            <person name="Svetoch E."/>
            <person name="Pereligyn V."/>
            <person name="Pohylenko V."/>
            <person name="Platonov M."/>
            <person name="Kartsev N."/>
            <person name="Skryabin Y."/>
            <person name="Sizova A."/>
            <person name="Solomentsev V."/>
            <person name="Kislichkina A."/>
            <person name="Bogun A."/>
        </authorList>
    </citation>
    <scope>NUCLEOTIDE SEQUENCE [LARGE SCALE GENOMIC DNA]</scope>
    <source>
        <strain evidence="3">SCPM-O-B-8398 (E28)</strain>
    </source>
</reference>
<organism evidence="2 3">
    <name type="scientific">Enterococcus mundtii</name>
    <dbReference type="NCBI Taxonomy" id="53346"/>
    <lineage>
        <taxon>Bacteria</taxon>
        <taxon>Bacillati</taxon>
        <taxon>Bacillota</taxon>
        <taxon>Bacilli</taxon>
        <taxon>Lactobacillales</taxon>
        <taxon>Enterococcaceae</taxon>
        <taxon>Enterococcus</taxon>
    </lineage>
</organism>
<dbReference type="Proteomes" id="UP000557857">
    <property type="component" value="Unassembled WGS sequence"/>
</dbReference>
<proteinExistence type="predicted"/>
<sequence length="48" mass="5713">MPLIHLTTGVLVMLDILAWFIFHLGLSFGVRQIADSFFERYYRSFRSF</sequence>
<name>A0A848N1L3_ENTMU</name>
<keyword evidence="1" id="KW-0812">Transmembrane</keyword>
<keyword evidence="1" id="KW-0472">Membrane</keyword>
<evidence type="ECO:0000313" key="2">
    <source>
        <dbReference type="EMBL" id="NMP58743.1"/>
    </source>
</evidence>
<evidence type="ECO:0000256" key="1">
    <source>
        <dbReference type="SAM" id="Phobius"/>
    </source>
</evidence>
<keyword evidence="1" id="KW-1133">Transmembrane helix</keyword>
<comment type="caution">
    <text evidence="2">The sequence shown here is derived from an EMBL/GenBank/DDBJ whole genome shotgun (WGS) entry which is preliminary data.</text>
</comment>
<feature type="transmembrane region" description="Helical" evidence="1">
    <location>
        <begin position="6"/>
        <end position="30"/>
    </location>
</feature>
<protein>
    <submittedName>
        <fullName evidence="2">Uncharacterized protein</fullName>
    </submittedName>
</protein>
<dbReference type="RefSeq" id="WP_157072130.1">
    <property type="nucleotide sequence ID" value="NZ_CABMMO010000006.1"/>
</dbReference>
<gene>
    <name evidence="2" type="ORF">HI921_09765</name>
</gene>
<dbReference type="AlphaFoldDB" id="A0A848N1L3"/>
<evidence type="ECO:0000313" key="3">
    <source>
        <dbReference type="Proteomes" id="UP000557857"/>
    </source>
</evidence>
<dbReference type="EMBL" id="JABCAG010000026">
    <property type="protein sequence ID" value="NMP58743.1"/>
    <property type="molecule type" value="Genomic_DNA"/>
</dbReference>